<accession>A0A914DN67</accession>
<evidence type="ECO:0000259" key="4">
    <source>
        <dbReference type="PROSITE" id="PS51006"/>
    </source>
</evidence>
<evidence type="ECO:0000313" key="5">
    <source>
        <dbReference type="Proteomes" id="UP000887540"/>
    </source>
</evidence>
<comment type="similarity">
    <text evidence="1">Belongs to the spermidine/spermine synthase family.</text>
</comment>
<feature type="domain" description="PABS" evidence="4">
    <location>
        <begin position="1"/>
        <end position="112"/>
    </location>
</feature>
<reference evidence="6" key="1">
    <citation type="submission" date="2022-11" db="UniProtKB">
        <authorList>
            <consortium name="WormBaseParasite"/>
        </authorList>
    </citation>
    <scope>IDENTIFICATION</scope>
</reference>
<dbReference type="Proteomes" id="UP000887540">
    <property type="component" value="Unplaced"/>
</dbReference>
<evidence type="ECO:0000313" key="6">
    <source>
        <dbReference type="WBParaSite" id="ACRNAN_scaffold3049.g17783.t1"/>
    </source>
</evidence>
<dbReference type="PANTHER" id="PTHR11558:SF11">
    <property type="entry name" value="SPERMIDINE SYNTHASE"/>
    <property type="match status" value="1"/>
</dbReference>
<evidence type="ECO:0000256" key="1">
    <source>
        <dbReference type="ARBA" id="ARBA00007867"/>
    </source>
</evidence>
<dbReference type="GO" id="GO:0004766">
    <property type="term" value="F:spermidine synthase activity"/>
    <property type="evidence" value="ECO:0007669"/>
    <property type="project" value="TreeGrafter"/>
</dbReference>
<dbReference type="InterPro" id="IPR001045">
    <property type="entry name" value="Spermi_synthase"/>
</dbReference>
<protein>
    <submittedName>
        <fullName evidence="6">PABS domain-containing protein</fullName>
    </submittedName>
</protein>
<dbReference type="PANTHER" id="PTHR11558">
    <property type="entry name" value="SPERMIDINE/SPERMINE SYNTHASE"/>
    <property type="match status" value="1"/>
</dbReference>
<dbReference type="AlphaFoldDB" id="A0A914DN67"/>
<evidence type="ECO:0000256" key="3">
    <source>
        <dbReference type="PROSITE-ProRule" id="PRU00354"/>
    </source>
</evidence>
<dbReference type="PROSITE" id="PS51006">
    <property type="entry name" value="PABS_2"/>
    <property type="match status" value="1"/>
</dbReference>
<sequence>MATIPYIIEAINEKTSKILSIGLGGANINNFFSEPPNKHNITVVEIDAAMKEVAQKWFGLEENGRHQVLVDDGVEFLRKLAENEKFDIIFIDACHSKREDNEKVFKNILNRS</sequence>
<dbReference type="Gene3D" id="3.40.50.150">
    <property type="entry name" value="Vaccinia Virus protein VP39"/>
    <property type="match status" value="1"/>
</dbReference>
<keyword evidence="3" id="KW-0620">Polyamine biosynthesis</keyword>
<dbReference type="InterPro" id="IPR029063">
    <property type="entry name" value="SAM-dependent_MTases_sf"/>
</dbReference>
<proteinExistence type="inferred from homology"/>
<keyword evidence="2 3" id="KW-0808">Transferase</keyword>
<dbReference type="SUPFAM" id="SSF53335">
    <property type="entry name" value="S-adenosyl-L-methionine-dependent methyltransferases"/>
    <property type="match status" value="1"/>
</dbReference>
<dbReference type="WBParaSite" id="ACRNAN_scaffold3049.g17783.t1">
    <property type="protein sequence ID" value="ACRNAN_scaffold3049.g17783.t1"/>
    <property type="gene ID" value="ACRNAN_scaffold3049.g17783"/>
</dbReference>
<feature type="active site" description="Proton acceptor" evidence="3">
    <location>
        <position position="92"/>
    </location>
</feature>
<dbReference type="GO" id="GO:0008295">
    <property type="term" value="P:spermidine biosynthetic process"/>
    <property type="evidence" value="ECO:0007669"/>
    <property type="project" value="TreeGrafter"/>
</dbReference>
<dbReference type="Pfam" id="PF01564">
    <property type="entry name" value="Spermine_synth"/>
    <property type="match status" value="1"/>
</dbReference>
<dbReference type="InterPro" id="IPR030374">
    <property type="entry name" value="PABS"/>
</dbReference>
<organism evidence="5 6">
    <name type="scientific">Acrobeloides nanus</name>
    <dbReference type="NCBI Taxonomy" id="290746"/>
    <lineage>
        <taxon>Eukaryota</taxon>
        <taxon>Metazoa</taxon>
        <taxon>Ecdysozoa</taxon>
        <taxon>Nematoda</taxon>
        <taxon>Chromadorea</taxon>
        <taxon>Rhabditida</taxon>
        <taxon>Tylenchina</taxon>
        <taxon>Cephalobomorpha</taxon>
        <taxon>Cephaloboidea</taxon>
        <taxon>Cephalobidae</taxon>
        <taxon>Acrobeloides</taxon>
    </lineage>
</organism>
<dbReference type="GO" id="GO:0005829">
    <property type="term" value="C:cytosol"/>
    <property type="evidence" value="ECO:0007669"/>
    <property type="project" value="TreeGrafter"/>
</dbReference>
<name>A0A914DN67_9BILA</name>
<keyword evidence="5" id="KW-1185">Reference proteome</keyword>
<evidence type="ECO:0000256" key="2">
    <source>
        <dbReference type="ARBA" id="ARBA00022679"/>
    </source>
</evidence>